<dbReference type="Pfam" id="PF08351">
    <property type="entry name" value="TmcA_N"/>
    <property type="match status" value="1"/>
</dbReference>
<dbReference type="InterPro" id="IPR024914">
    <property type="entry name" value="tRNA_acetyltr_TmcA"/>
</dbReference>
<evidence type="ECO:0000259" key="12">
    <source>
        <dbReference type="Pfam" id="PF13718"/>
    </source>
</evidence>
<sequence length="668" mass="73397">MNGCLTDWPGFCRQLQYTGERRLLVLSGEESWAQQQAQALLALSAATSTLWLGDAPAGQPHSPTGKYHTALGREYQHLVFNAFSGLHPDALGASAGALTAGGVLLLLCPPLKLWPGFADPDLRRYVALPEQAAGLTSRFITRFIRIQQADRHVLSWQQGTPFPTLSLPAGTLWQGQQDNRGCLNPQQRHALAVMLHSARTHTPVVLTADRGRGKSSLLGRLAARLLRAGKRIVLTAPNPGAAAQAQAHCPVPLPFIAPDTLLKAPPPADLVLVDEAAAIPVPMLLTLARRHCCVFASTEHGYEGTGLGFALKFQPALAALHPHWRKLHMNMPARWSSTDPLEPLLFRLLALNASPPAPPPAGELNIQWISRQQLLNNDTLLLQVFGLLILAHYQTRPGDLRQLLDAPGMSLAVVFRQRTPVAAALLQREGALEQTLADAIWRGQRRPRGHLLPQSLAFHGGQAQACQFSYERIMRIVVHPDSQKTGIGSQLVHWLKHNTQADFLGTSFGASPDLLAFWHHNRFKLVRTGLAADGVSGLPAAMMLWPLTTAAQTVLPVWQGSFAADLQDEGRNMPGDLPHPVPRVNEQQDRQRAHDLAFYHRDWHADRPALRRFVHRQPPCPSLDEQQQRLLQAALIPGADPVVLAREFGHAGQKSVISALRRIMQCYF</sequence>
<evidence type="ECO:0000256" key="9">
    <source>
        <dbReference type="HAMAP-Rule" id="MF_01886"/>
    </source>
</evidence>
<comment type="similarity">
    <text evidence="9">Belongs to the TmcA family.</text>
</comment>
<evidence type="ECO:0000256" key="3">
    <source>
        <dbReference type="ARBA" id="ARBA00022679"/>
    </source>
</evidence>
<dbReference type="Gene3D" id="3.40.50.11040">
    <property type="match status" value="1"/>
</dbReference>
<dbReference type="Gene3D" id="1.20.120.890">
    <property type="entry name" value="tRNA(Met) cytidine acetyltransferase, tail domain"/>
    <property type="match status" value="1"/>
</dbReference>
<keyword evidence="8 9" id="KW-0012">Acyltransferase</keyword>
<gene>
    <name evidence="9" type="primary">tmcA</name>
    <name evidence="13" type="ORF">LY04_01086</name>
</gene>
<name>A0ABY2F0Y2_9GAMM</name>
<keyword evidence="7 9" id="KW-0694">RNA-binding</keyword>
<keyword evidence="6 9" id="KW-0067">ATP-binding</keyword>
<evidence type="ECO:0000259" key="11">
    <source>
        <dbReference type="Pfam" id="PF08351"/>
    </source>
</evidence>
<dbReference type="Gene3D" id="3.40.630.30">
    <property type="match status" value="1"/>
</dbReference>
<comment type="catalytic activity">
    <reaction evidence="9">
        <text>cytidine(34) in elongator tRNA(Met) + acetyl-CoA + ATP + H2O = N(4)-acetylcytidine(34) in elongator tRNA(Met) + ADP + phosphate + CoA + H(+)</text>
        <dbReference type="Rhea" id="RHEA:43788"/>
        <dbReference type="Rhea" id="RHEA-COMP:10693"/>
        <dbReference type="Rhea" id="RHEA-COMP:10694"/>
        <dbReference type="ChEBI" id="CHEBI:15377"/>
        <dbReference type="ChEBI" id="CHEBI:15378"/>
        <dbReference type="ChEBI" id="CHEBI:30616"/>
        <dbReference type="ChEBI" id="CHEBI:43474"/>
        <dbReference type="ChEBI" id="CHEBI:57287"/>
        <dbReference type="ChEBI" id="CHEBI:57288"/>
        <dbReference type="ChEBI" id="CHEBI:74900"/>
        <dbReference type="ChEBI" id="CHEBI:82748"/>
        <dbReference type="ChEBI" id="CHEBI:456216"/>
        <dbReference type="EC" id="2.3.1.193"/>
    </reaction>
</comment>
<evidence type="ECO:0000259" key="10">
    <source>
        <dbReference type="Pfam" id="PF05127"/>
    </source>
</evidence>
<dbReference type="InterPro" id="IPR016181">
    <property type="entry name" value="Acyl_CoA_acyltransferase"/>
</dbReference>
<dbReference type="Proteomes" id="UP000295058">
    <property type="component" value="Unassembled WGS sequence"/>
</dbReference>
<dbReference type="HAMAP" id="MF_01886">
    <property type="entry name" value="tRNA_acetyltr_TmcA"/>
    <property type="match status" value="1"/>
</dbReference>
<comment type="subcellular location">
    <subcellularLocation>
        <location evidence="9">Cytoplasm</location>
    </subcellularLocation>
</comment>
<protein>
    <recommendedName>
        <fullName evidence="9">tRNA(Met) cytidine acetyltransferase TmcA</fullName>
        <ecNumber evidence="9">2.3.1.193</ecNumber>
    </recommendedName>
</protein>
<dbReference type="Gene3D" id="3.40.50.300">
    <property type="entry name" value="P-loop containing nucleotide triphosphate hydrolases"/>
    <property type="match status" value="1"/>
</dbReference>
<feature type="domain" description="TmcA/NAT10 N-terminal" evidence="11">
    <location>
        <begin position="12"/>
        <end position="158"/>
    </location>
</feature>
<dbReference type="InterPro" id="IPR007807">
    <property type="entry name" value="TcmA/NAT10_helicase"/>
</dbReference>
<dbReference type="EC" id="2.3.1.193" evidence="9"/>
<dbReference type="PANTHER" id="PTHR10925">
    <property type="entry name" value="N-ACETYLTRANSFERASE 10"/>
    <property type="match status" value="1"/>
</dbReference>
<feature type="domain" description="TcmA/NAT10 helicase" evidence="10">
    <location>
        <begin position="253"/>
        <end position="352"/>
    </location>
</feature>
<dbReference type="SUPFAM" id="SSF52540">
    <property type="entry name" value="P-loop containing nucleoside triphosphate hydrolases"/>
    <property type="match status" value="1"/>
</dbReference>
<keyword evidence="2 9" id="KW-0820">tRNA-binding</keyword>
<evidence type="ECO:0000313" key="13">
    <source>
        <dbReference type="EMBL" id="TDW60094.1"/>
    </source>
</evidence>
<organism evidence="13 14">
    <name type="scientific">Oceanimonas baumannii</name>
    <dbReference type="NCBI Taxonomy" id="129578"/>
    <lineage>
        <taxon>Bacteria</taxon>
        <taxon>Pseudomonadati</taxon>
        <taxon>Pseudomonadota</taxon>
        <taxon>Gammaproteobacteria</taxon>
        <taxon>Aeromonadales</taxon>
        <taxon>Aeromonadaceae</taxon>
        <taxon>Oceanimonas</taxon>
    </lineage>
</organism>
<evidence type="ECO:0000256" key="4">
    <source>
        <dbReference type="ARBA" id="ARBA00022694"/>
    </source>
</evidence>
<keyword evidence="4 9" id="KW-0819">tRNA processing</keyword>
<evidence type="ECO:0000256" key="1">
    <source>
        <dbReference type="ARBA" id="ARBA00022490"/>
    </source>
</evidence>
<evidence type="ECO:0000256" key="8">
    <source>
        <dbReference type="ARBA" id="ARBA00023315"/>
    </source>
</evidence>
<dbReference type="InterPro" id="IPR032672">
    <property type="entry name" value="TmcA/NAT10/Kre33"/>
</dbReference>
<evidence type="ECO:0000256" key="5">
    <source>
        <dbReference type="ARBA" id="ARBA00022741"/>
    </source>
</evidence>
<dbReference type="InterPro" id="IPR027417">
    <property type="entry name" value="P-loop_NTPase"/>
</dbReference>
<comment type="caution">
    <text evidence="13">The sequence shown here is derived from an EMBL/GenBank/DDBJ whole genome shotgun (WGS) entry which is preliminary data.</text>
</comment>
<dbReference type="EMBL" id="SODO01000003">
    <property type="protein sequence ID" value="TDW60094.1"/>
    <property type="molecule type" value="Genomic_DNA"/>
</dbReference>
<feature type="domain" description="N-acetyltransferase" evidence="12">
    <location>
        <begin position="384"/>
        <end position="497"/>
    </location>
</feature>
<evidence type="ECO:0000313" key="14">
    <source>
        <dbReference type="Proteomes" id="UP000295058"/>
    </source>
</evidence>
<keyword evidence="14" id="KW-1185">Reference proteome</keyword>
<evidence type="ECO:0000256" key="7">
    <source>
        <dbReference type="ARBA" id="ARBA00022884"/>
    </source>
</evidence>
<dbReference type="Pfam" id="PF13718">
    <property type="entry name" value="GNAT_acetyltr_2"/>
    <property type="match status" value="1"/>
</dbReference>
<dbReference type="Pfam" id="PF05127">
    <property type="entry name" value="NAT10_TcmA_helicase"/>
    <property type="match status" value="2"/>
</dbReference>
<accession>A0ABY2F0Y2</accession>
<dbReference type="InterPro" id="IPR000182">
    <property type="entry name" value="GNAT_dom"/>
</dbReference>
<feature type="binding site" evidence="9">
    <location>
        <position position="334"/>
    </location>
    <ligand>
        <name>ATP</name>
        <dbReference type="ChEBI" id="CHEBI:30616"/>
    </ligand>
</feature>
<comment type="caution">
    <text evidence="9">Lacks conserved residue(s) required for the propagation of feature annotation.</text>
</comment>
<evidence type="ECO:0000256" key="6">
    <source>
        <dbReference type="ARBA" id="ARBA00022840"/>
    </source>
</evidence>
<keyword evidence="3 9" id="KW-0808">Transferase</keyword>
<reference evidence="13 14" key="1">
    <citation type="submission" date="2019-03" db="EMBL/GenBank/DDBJ databases">
        <title>Genomic Encyclopedia of Archaeal and Bacterial Type Strains, Phase II (KMG-II): from individual species to whole genera.</title>
        <authorList>
            <person name="Goeker M."/>
        </authorList>
    </citation>
    <scope>NUCLEOTIDE SEQUENCE [LARGE SCALE GENOMIC DNA]</scope>
    <source>
        <strain evidence="13 14">DSM 15594</strain>
    </source>
</reference>
<proteinExistence type="inferred from homology"/>
<dbReference type="PANTHER" id="PTHR10925:SF5">
    <property type="entry name" value="RNA CYTIDINE ACETYLTRANSFERASE"/>
    <property type="match status" value="1"/>
</dbReference>
<comment type="function">
    <text evidence="9">Catalyzes the formation of N(4)-acetylcytidine (ac(4)C) at the wobble position of tRNA(Met), by using acetyl-CoA as an acetyl donor and ATP (or GTP).</text>
</comment>
<evidence type="ECO:0000256" key="2">
    <source>
        <dbReference type="ARBA" id="ARBA00022555"/>
    </source>
</evidence>
<feature type="binding site" evidence="9">
    <location>
        <position position="187"/>
    </location>
    <ligand>
        <name>ATP</name>
        <dbReference type="ChEBI" id="CHEBI:30616"/>
    </ligand>
</feature>
<feature type="domain" description="TcmA/NAT10 helicase" evidence="10">
    <location>
        <begin position="205"/>
        <end position="248"/>
    </location>
</feature>
<keyword evidence="5 9" id="KW-0547">Nucleotide-binding</keyword>
<dbReference type="SUPFAM" id="SSF55729">
    <property type="entry name" value="Acyl-CoA N-acyltransferases (Nat)"/>
    <property type="match status" value="1"/>
</dbReference>
<dbReference type="InterPro" id="IPR013562">
    <property type="entry name" value="TmcA/NAT10_N"/>
</dbReference>
<dbReference type="InterPro" id="IPR038321">
    <property type="entry name" value="TmcA_C_sf"/>
</dbReference>
<keyword evidence="1 9" id="KW-0963">Cytoplasm</keyword>